<dbReference type="PROSITE" id="PS01124">
    <property type="entry name" value="HTH_ARAC_FAMILY_2"/>
    <property type="match status" value="1"/>
</dbReference>
<dbReference type="GO" id="GO:0003700">
    <property type="term" value="F:DNA-binding transcription factor activity"/>
    <property type="evidence" value="ECO:0007669"/>
    <property type="project" value="InterPro"/>
</dbReference>
<accession>A0A4R8DG78</accession>
<dbReference type="Pfam" id="PF12833">
    <property type="entry name" value="HTH_18"/>
    <property type="match status" value="1"/>
</dbReference>
<evidence type="ECO:0000313" key="6">
    <source>
        <dbReference type="Proteomes" id="UP000294498"/>
    </source>
</evidence>
<sequence>MEARQLFYVLPGQVHDHIRAHCAEGWFMGVDRSLVPQGCRNILEGRLTLQTPCSLTPAALEECVQLLRLLVKRSTDKTRLYAPVAHSLAQSFLWLAADAYDDSTSPHKTLSRPAELCRQFRLLLSENIRTIKTPSAYASSLHVSTSYLNEAIRGETGLPCSHWIKQEVLMEAKRLLYHSELSVKEIAEDLGYEDPAYFSRFFRKAAGMPAIAFREVSRK</sequence>
<keyword evidence="6" id="KW-1185">Reference proteome</keyword>
<dbReference type="PANTHER" id="PTHR43280:SF32">
    <property type="entry name" value="TRANSCRIPTIONAL REGULATORY PROTEIN"/>
    <property type="match status" value="1"/>
</dbReference>
<dbReference type="PANTHER" id="PTHR43280">
    <property type="entry name" value="ARAC-FAMILY TRANSCRIPTIONAL REGULATOR"/>
    <property type="match status" value="1"/>
</dbReference>
<feature type="domain" description="HTH araC/xylS-type" evidence="4">
    <location>
        <begin position="118"/>
        <end position="216"/>
    </location>
</feature>
<proteinExistence type="predicted"/>
<keyword evidence="3" id="KW-0804">Transcription</keyword>
<dbReference type="SMART" id="SM00342">
    <property type="entry name" value="HTH_ARAC"/>
    <property type="match status" value="1"/>
</dbReference>
<dbReference type="Gene3D" id="1.10.10.60">
    <property type="entry name" value="Homeodomain-like"/>
    <property type="match status" value="1"/>
</dbReference>
<name>A0A4R8DG78_9BACT</name>
<evidence type="ECO:0000259" key="4">
    <source>
        <dbReference type="PROSITE" id="PS01124"/>
    </source>
</evidence>
<dbReference type="GO" id="GO:0043565">
    <property type="term" value="F:sequence-specific DNA binding"/>
    <property type="evidence" value="ECO:0007669"/>
    <property type="project" value="InterPro"/>
</dbReference>
<dbReference type="SUPFAM" id="SSF46689">
    <property type="entry name" value="Homeodomain-like"/>
    <property type="match status" value="1"/>
</dbReference>
<evidence type="ECO:0000256" key="3">
    <source>
        <dbReference type="ARBA" id="ARBA00023163"/>
    </source>
</evidence>
<dbReference type="InterPro" id="IPR018060">
    <property type="entry name" value="HTH_AraC"/>
</dbReference>
<keyword evidence="1" id="KW-0805">Transcription regulation</keyword>
<dbReference type="AlphaFoldDB" id="A0A4R8DG78"/>
<comment type="caution">
    <text evidence="5">The sequence shown here is derived from an EMBL/GenBank/DDBJ whole genome shotgun (WGS) entry which is preliminary data.</text>
</comment>
<evidence type="ECO:0000256" key="2">
    <source>
        <dbReference type="ARBA" id="ARBA00023125"/>
    </source>
</evidence>
<gene>
    <name evidence="5" type="ORF">EDB95_4196</name>
</gene>
<dbReference type="EMBL" id="SODV01000002">
    <property type="protein sequence ID" value="TDW96368.1"/>
    <property type="molecule type" value="Genomic_DNA"/>
</dbReference>
<dbReference type="Proteomes" id="UP000294498">
    <property type="component" value="Unassembled WGS sequence"/>
</dbReference>
<keyword evidence="2 5" id="KW-0238">DNA-binding</keyword>
<evidence type="ECO:0000256" key="1">
    <source>
        <dbReference type="ARBA" id="ARBA00023015"/>
    </source>
</evidence>
<protein>
    <submittedName>
        <fullName evidence="5">AraC-like DNA-binding protein</fullName>
    </submittedName>
</protein>
<dbReference type="InterPro" id="IPR009057">
    <property type="entry name" value="Homeodomain-like_sf"/>
</dbReference>
<organism evidence="5 6">
    <name type="scientific">Dinghuibacter silviterrae</name>
    <dbReference type="NCBI Taxonomy" id="1539049"/>
    <lineage>
        <taxon>Bacteria</taxon>
        <taxon>Pseudomonadati</taxon>
        <taxon>Bacteroidota</taxon>
        <taxon>Chitinophagia</taxon>
        <taxon>Chitinophagales</taxon>
        <taxon>Chitinophagaceae</taxon>
        <taxon>Dinghuibacter</taxon>
    </lineage>
</organism>
<evidence type="ECO:0000313" key="5">
    <source>
        <dbReference type="EMBL" id="TDW96368.1"/>
    </source>
</evidence>
<reference evidence="5 6" key="1">
    <citation type="submission" date="2019-03" db="EMBL/GenBank/DDBJ databases">
        <title>Genomic Encyclopedia of Type Strains, Phase IV (KMG-IV): sequencing the most valuable type-strain genomes for metagenomic binning, comparative biology and taxonomic classification.</title>
        <authorList>
            <person name="Goeker M."/>
        </authorList>
    </citation>
    <scope>NUCLEOTIDE SEQUENCE [LARGE SCALE GENOMIC DNA]</scope>
    <source>
        <strain evidence="5 6">DSM 100059</strain>
    </source>
</reference>